<dbReference type="Proteomes" id="UP000011014">
    <property type="component" value="Unassembled WGS sequence"/>
</dbReference>
<protein>
    <submittedName>
        <fullName evidence="1">Uncharacterized protein</fullName>
    </submittedName>
</protein>
<name>E4YET1_OIKDI</name>
<sequence length="57" mass="6791">MQDKKLIRHKPSFFNKSCSKFANPNLLPIRVFAELEKSERELLKSRHSRCIAEDFKK</sequence>
<dbReference type="EMBL" id="FN654468">
    <property type="protein sequence ID" value="CBY34018.1"/>
    <property type="molecule type" value="Genomic_DNA"/>
</dbReference>
<accession>E4YET1</accession>
<proteinExistence type="predicted"/>
<reference evidence="1" key="1">
    <citation type="journal article" date="2010" name="Science">
        <title>Plasticity of animal genome architecture unmasked by rapid evolution of a pelagic tunicate.</title>
        <authorList>
            <person name="Denoeud F."/>
            <person name="Henriet S."/>
            <person name="Mungpakdee S."/>
            <person name="Aury J.M."/>
            <person name="Da Silva C."/>
            <person name="Brinkmann H."/>
            <person name="Mikhaleva J."/>
            <person name="Olsen L.C."/>
            <person name="Jubin C."/>
            <person name="Canestro C."/>
            <person name="Bouquet J.M."/>
            <person name="Danks G."/>
            <person name="Poulain J."/>
            <person name="Campsteijn C."/>
            <person name="Adamski M."/>
            <person name="Cross I."/>
            <person name="Yadetie F."/>
            <person name="Muffato M."/>
            <person name="Louis A."/>
            <person name="Butcher S."/>
            <person name="Tsagkogeorga G."/>
            <person name="Konrad A."/>
            <person name="Singh S."/>
            <person name="Jensen M.F."/>
            <person name="Cong E.H."/>
            <person name="Eikeseth-Otteraa H."/>
            <person name="Noel B."/>
            <person name="Anthouard V."/>
            <person name="Porcel B.M."/>
            <person name="Kachouri-Lafond R."/>
            <person name="Nishino A."/>
            <person name="Ugolini M."/>
            <person name="Chourrout P."/>
            <person name="Nishida H."/>
            <person name="Aasland R."/>
            <person name="Huzurbazar S."/>
            <person name="Westhof E."/>
            <person name="Delsuc F."/>
            <person name="Lehrach H."/>
            <person name="Reinhardt R."/>
            <person name="Weissenbach J."/>
            <person name="Roy S.W."/>
            <person name="Artiguenave F."/>
            <person name="Postlethwait J.H."/>
            <person name="Manak J.R."/>
            <person name="Thompson E.M."/>
            <person name="Jaillon O."/>
            <person name="Du Pasquier L."/>
            <person name="Boudinot P."/>
            <person name="Liberles D.A."/>
            <person name="Volff J.N."/>
            <person name="Philippe H."/>
            <person name="Lenhard B."/>
            <person name="Roest Crollius H."/>
            <person name="Wincker P."/>
            <person name="Chourrout D."/>
        </authorList>
    </citation>
    <scope>NUCLEOTIDE SEQUENCE [LARGE SCALE GENOMIC DNA]</scope>
</reference>
<organism evidence="1">
    <name type="scientific">Oikopleura dioica</name>
    <name type="common">Tunicate</name>
    <dbReference type="NCBI Taxonomy" id="34765"/>
    <lineage>
        <taxon>Eukaryota</taxon>
        <taxon>Metazoa</taxon>
        <taxon>Chordata</taxon>
        <taxon>Tunicata</taxon>
        <taxon>Appendicularia</taxon>
        <taxon>Copelata</taxon>
        <taxon>Oikopleuridae</taxon>
        <taxon>Oikopleura</taxon>
    </lineage>
</organism>
<gene>
    <name evidence="1" type="ORF">GSOID_T00021996001</name>
</gene>
<evidence type="ECO:0000313" key="1">
    <source>
        <dbReference type="EMBL" id="CBY34018.1"/>
    </source>
</evidence>
<dbReference type="AlphaFoldDB" id="E4YET1"/>